<accession>A0A1X7U8K8</accession>
<keyword evidence="1" id="KW-0812">Transmembrane</keyword>
<name>A0A1X7U8K8_AMPQE</name>
<evidence type="ECO:0000256" key="1">
    <source>
        <dbReference type="SAM" id="Phobius"/>
    </source>
</evidence>
<dbReference type="PANTHER" id="PTHR35558">
    <property type="entry name" value="SGNH_HYDRO DOMAIN-CONTAINING PROTEIN"/>
    <property type="match status" value="1"/>
</dbReference>
<dbReference type="AlphaFoldDB" id="A0A1X7U8K8"/>
<protein>
    <submittedName>
        <fullName evidence="2">Uncharacterized protein</fullName>
    </submittedName>
</protein>
<organism evidence="2">
    <name type="scientific">Amphimedon queenslandica</name>
    <name type="common">Sponge</name>
    <dbReference type="NCBI Taxonomy" id="400682"/>
    <lineage>
        <taxon>Eukaryota</taxon>
        <taxon>Metazoa</taxon>
        <taxon>Porifera</taxon>
        <taxon>Demospongiae</taxon>
        <taxon>Heteroscleromorpha</taxon>
        <taxon>Haplosclerida</taxon>
        <taxon>Niphatidae</taxon>
        <taxon>Amphimedon</taxon>
    </lineage>
</organism>
<feature type="transmembrane region" description="Helical" evidence="1">
    <location>
        <begin position="12"/>
        <end position="31"/>
    </location>
</feature>
<sequence>MLVVFWAFYDSSVVFLIIWTILLVTVIPFSFKLMSYTNLSFVIRWFGTLPPPTSYAHAPTFQGQPLAVVGSFLGLTPQPLACAGSEISPAIPRLVVPQMVSERILKGRFVDMAELHPDSWRYKELQHPGSSMCSPPWRPPITDIAIWVECYTLMAGVICSRYPEKATQLFQYLRTIVRVSRNFEESSWVSYDSAFRRLAANSCSFDW</sequence>
<dbReference type="EnsemblMetazoa" id="Aqu2.1.23993_001">
    <property type="protein sequence ID" value="Aqu2.1.23993_001"/>
    <property type="gene ID" value="Aqu2.1.23993"/>
</dbReference>
<reference evidence="2" key="1">
    <citation type="submission" date="2017-05" db="UniProtKB">
        <authorList>
            <consortium name="EnsemblMetazoa"/>
        </authorList>
    </citation>
    <scope>IDENTIFICATION</scope>
</reference>
<evidence type="ECO:0000313" key="2">
    <source>
        <dbReference type="EnsemblMetazoa" id="Aqu2.1.23993_001"/>
    </source>
</evidence>
<keyword evidence="1" id="KW-0472">Membrane</keyword>
<keyword evidence="1" id="KW-1133">Transmembrane helix</keyword>
<proteinExistence type="predicted"/>
<dbReference type="InParanoid" id="A0A1X7U8K8"/>
<dbReference type="PANTHER" id="PTHR35558:SF1">
    <property type="entry name" value="ENDONUCLEASE_EXONUCLEASE_PHOSPHATASE DOMAIN-CONTAINING PROTEIN"/>
    <property type="match status" value="1"/>
</dbReference>